<dbReference type="InterPro" id="IPR002549">
    <property type="entry name" value="AI-2E-like"/>
</dbReference>
<name>A0ABU7XCQ2_9HYPH</name>
<comment type="caution">
    <text evidence="7">The sequence shown here is derived from an EMBL/GenBank/DDBJ whole genome shotgun (WGS) entry which is preliminary data.</text>
</comment>
<evidence type="ECO:0000256" key="2">
    <source>
        <dbReference type="ARBA" id="ARBA00009773"/>
    </source>
</evidence>
<keyword evidence="8" id="KW-1185">Reference proteome</keyword>
<sequence>MSEGTDAKGAQRLRLDADISFLARLALTIVFIALTFWIAAPFLSALTWALVMAVVFSRAHRFIERWFRPSIAAGLSVLIVALIVVAPLLLVSQRLINEAIVGAAYVQEEIAKTDWAKFLAEHQWLQSLYELIGAQIDLPAILQKSAATLTNASGTIIRQSTGQVLTVLLAFYLLFFFLRDRVAALDMLTRLSPFSRAETDRLVERADDTIYAIIYGALVIAALQGALGGFMFWWLGFPAPALWALIMGLLSIVPVLGTFVVWIPATVYLAIEGRWADAVTLAVWGGVVIGSADNLVRPLLIGEGVRLHTAPTFIALLGGLYLFGAAGVVLGPIVMTLTALMLEFWRERAAAEEDRAA</sequence>
<evidence type="ECO:0000256" key="5">
    <source>
        <dbReference type="ARBA" id="ARBA00023136"/>
    </source>
</evidence>
<evidence type="ECO:0000313" key="8">
    <source>
        <dbReference type="Proteomes" id="UP001350748"/>
    </source>
</evidence>
<comment type="similarity">
    <text evidence="2">Belongs to the autoinducer-2 exporter (AI-2E) (TC 2.A.86) family.</text>
</comment>
<evidence type="ECO:0000256" key="1">
    <source>
        <dbReference type="ARBA" id="ARBA00004141"/>
    </source>
</evidence>
<dbReference type="RefSeq" id="WP_332079796.1">
    <property type="nucleotide sequence ID" value="NZ_JAZHYN010000001.1"/>
</dbReference>
<proteinExistence type="inferred from homology"/>
<organism evidence="7 8">
    <name type="scientific">Methylocystis borbori</name>
    <dbReference type="NCBI Taxonomy" id="3118750"/>
    <lineage>
        <taxon>Bacteria</taxon>
        <taxon>Pseudomonadati</taxon>
        <taxon>Pseudomonadota</taxon>
        <taxon>Alphaproteobacteria</taxon>
        <taxon>Hyphomicrobiales</taxon>
        <taxon>Methylocystaceae</taxon>
        <taxon>Methylocystis</taxon>
    </lineage>
</organism>
<feature type="transmembrane region" description="Helical" evidence="6">
    <location>
        <begin position="312"/>
        <end position="340"/>
    </location>
</feature>
<feature type="transmembrane region" description="Helical" evidence="6">
    <location>
        <begin position="210"/>
        <end position="235"/>
    </location>
</feature>
<keyword evidence="3 6" id="KW-0812">Transmembrane</keyword>
<dbReference type="PANTHER" id="PTHR21716">
    <property type="entry name" value="TRANSMEMBRANE PROTEIN"/>
    <property type="match status" value="1"/>
</dbReference>
<gene>
    <name evidence="7" type="ORF">V3H18_00025</name>
</gene>
<accession>A0ABU7XCQ2</accession>
<dbReference type="Proteomes" id="UP001350748">
    <property type="component" value="Unassembled WGS sequence"/>
</dbReference>
<feature type="transmembrane region" description="Helical" evidence="6">
    <location>
        <begin position="241"/>
        <end position="263"/>
    </location>
</feature>
<keyword evidence="5 6" id="KW-0472">Membrane</keyword>
<evidence type="ECO:0000313" key="7">
    <source>
        <dbReference type="EMBL" id="MEF3364914.1"/>
    </source>
</evidence>
<evidence type="ECO:0000256" key="6">
    <source>
        <dbReference type="SAM" id="Phobius"/>
    </source>
</evidence>
<feature type="transmembrane region" description="Helical" evidence="6">
    <location>
        <begin position="70"/>
        <end position="90"/>
    </location>
</feature>
<dbReference type="EMBL" id="JAZHYN010000001">
    <property type="protein sequence ID" value="MEF3364914.1"/>
    <property type="molecule type" value="Genomic_DNA"/>
</dbReference>
<dbReference type="PANTHER" id="PTHR21716:SF4">
    <property type="entry name" value="TRANSMEMBRANE PROTEIN 245"/>
    <property type="match status" value="1"/>
</dbReference>
<keyword evidence="4 6" id="KW-1133">Transmembrane helix</keyword>
<evidence type="ECO:0000256" key="3">
    <source>
        <dbReference type="ARBA" id="ARBA00022692"/>
    </source>
</evidence>
<feature type="transmembrane region" description="Helical" evidence="6">
    <location>
        <begin position="21"/>
        <end position="39"/>
    </location>
</feature>
<feature type="transmembrane region" description="Helical" evidence="6">
    <location>
        <begin position="160"/>
        <end position="178"/>
    </location>
</feature>
<comment type="subcellular location">
    <subcellularLocation>
        <location evidence="1">Membrane</location>
        <topology evidence="1">Multi-pass membrane protein</topology>
    </subcellularLocation>
</comment>
<protein>
    <submittedName>
        <fullName evidence="7">AI-2E family transporter</fullName>
    </submittedName>
</protein>
<dbReference type="Pfam" id="PF01594">
    <property type="entry name" value="AI-2E_transport"/>
    <property type="match status" value="1"/>
</dbReference>
<reference evidence="7 8" key="1">
    <citation type="submission" date="2024-02" db="EMBL/GenBank/DDBJ databases">
        <authorList>
            <person name="Grouzdev D."/>
        </authorList>
    </citation>
    <scope>NUCLEOTIDE SEQUENCE [LARGE SCALE GENOMIC DNA]</scope>
    <source>
        <strain evidence="7 8">9N</strain>
    </source>
</reference>
<evidence type="ECO:0000256" key="4">
    <source>
        <dbReference type="ARBA" id="ARBA00022989"/>
    </source>
</evidence>
<feature type="transmembrane region" description="Helical" evidence="6">
    <location>
        <begin position="275"/>
        <end position="292"/>
    </location>
</feature>